<dbReference type="Gene3D" id="1.10.1200.270">
    <property type="entry name" value="Methyltransferase, alpha-helical capping domain"/>
    <property type="match status" value="1"/>
</dbReference>
<evidence type="ECO:0000256" key="1">
    <source>
        <dbReference type="ARBA" id="ARBA00022723"/>
    </source>
</evidence>
<dbReference type="OrthoDB" id="1523883at2759"/>
<dbReference type="Pfam" id="PF00098">
    <property type="entry name" value="zf-CCHC"/>
    <property type="match status" value="1"/>
</dbReference>
<feature type="compositionally biased region" description="Polar residues" evidence="4">
    <location>
        <begin position="101"/>
        <end position="110"/>
    </location>
</feature>
<dbReference type="InterPro" id="IPR001878">
    <property type="entry name" value="Znf_CCHC"/>
</dbReference>
<dbReference type="InterPro" id="IPR005299">
    <property type="entry name" value="MeTrfase_7"/>
</dbReference>
<dbReference type="SUPFAM" id="SSF53335">
    <property type="entry name" value="S-adenosyl-L-methionine-dependent methyltransferases"/>
    <property type="match status" value="1"/>
</dbReference>
<keyword evidence="2" id="KW-0460">Magnesium</keyword>
<dbReference type="Pfam" id="PF03492">
    <property type="entry name" value="Methyltransf_7"/>
    <property type="match status" value="1"/>
</dbReference>
<keyword evidence="1" id="KW-0479">Metal-binding</keyword>
<feature type="compositionally biased region" description="Basic and acidic residues" evidence="4">
    <location>
        <begin position="159"/>
        <end position="173"/>
    </location>
</feature>
<dbReference type="Gene3D" id="3.40.50.150">
    <property type="entry name" value="Vaccinia Virus protein VP39"/>
    <property type="match status" value="1"/>
</dbReference>
<dbReference type="GO" id="GO:0008168">
    <property type="term" value="F:methyltransferase activity"/>
    <property type="evidence" value="ECO:0007669"/>
    <property type="project" value="InterPro"/>
</dbReference>
<dbReference type="Gene3D" id="4.10.60.10">
    <property type="entry name" value="Zinc finger, CCHC-type"/>
    <property type="match status" value="1"/>
</dbReference>
<dbReference type="EMBL" id="JABCRI010000010">
    <property type="protein sequence ID" value="KAF8398926.1"/>
    <property type="molecule type" value="Genomic_DNA"/>
</dbReference>
<name>A0A835DD86_TETSI</name>
<evidence type="ECO:0000259" key="5">
    <source>
        <dbReference type="PROSITE" id="PS50158"/>
    </source>
</evidence>
<feature type="domain" description="CCHC-type" evidence="5">
    <location>
        <begin position="140"/>
        <end position="155"/>
    </location>
</feature>
<evidence type="ECO:0000256" key="4">
    <source>
        <dbReference type="SAM" id="MobiDB-lite"/>
    </source>
</evidence>
<feature type="region of interest" description="Disordered" evidence="4">
    <location>
        <begin position="159"/>
        <end position="269"/>
    </location>
</feature>
<dbReference type="SUPFAM" id="SSF57756">
    <property type="entry name" value="Retrovirus zinc finger-like domains"/>
    <property type="match status" value="1"/>
</dbReference>
<evidence type="ECO:0000256" key="3">
    <source>
        <dbReference type="PROSITE-ProRule" id="PRU00047"/>
    </source>
</evidence>
<feature type="region of interest" description="Disordered" evidence="4">
    <location>
        <begin position="96"/>
        <end position="134"/>
    </location>
</feature>
<feature type="compositionally biased region" description="Basic and acidic residues" evidence="4">
    <location>
        <begin position="232"/>
        <end position="246"/>
    </location>
</feature>
<dbReference type="InterPro" id="IPR036875">
    <property type="entry name" value="Znf_CCHC_sf"/>
</dbReference>
<keyword evidence="3" id="KW-0863">Zinc-finger</keyword>
<accession>A0A835DD86</accession>
<feature type="compositionally biased region" description="Acidic residues" evidence="4">
    <location>
        <begin position="215"/>
        <end position="229"/>
    </location>
</feature>
<comment type="caution">
    <text evidence="6">The sequence shown here is derived from an EMBL/GenBank/DDBJ whole genome shotgun (WGS) entry which is preliminary data.</text>
</comment>
<dbReference type="PANTHER" id="PTHR31009">
    <property type="entry name" value="S-ADENOSYL-L-METHIONINE:CARBOXYL METHYLTRANSFERASE FAMILY PROTEIN"/>
    <property type="match status" value="1"/>
</dbReference>
<dbReference type="InterPro" id="IPR029063">
    <property type="entry name" value="SAM-dependent_MTases_sf"/>
</dbReference>
<dbReference type="PROSITE" id="PS50158">
    <property type="entry name" value="ZF_CCHC"/>
    <property type="match status" value="1"/>
</dbReference>
<dbReference type="GO" id="GO:0003676">
    <property type="term" value="F:nucleic acid binding"/>
    <property type="evidence" value="ECO:0007669"/>
    <property type="project" value="InterPro"/>
</dbReference>
<dbReference type="Pfam" id="PF14223">
    <property type="entry name" value="Retrotran_gag_2"/>
    <property type="match status" value="1"/>
</dbReference>
<protein>
    <recommendedName>
        <fullName evidence="5">CCHC-type domain-containing protein</fullName>
    </recommendedName>
</protein>
<dbReference type="SMART" id="SM00343">
    <property type="entry name" value="ZnF_C2HC"/>
    <property type="match status" value="1"/>
</dbReference>
<gene>
    <name evidence="6" type="ORF">HHK36_014791</name>
</gene>
<organism evidence="6 7">
    <name type="scientific">Tetracentron sinense</name>
    <name type="common">Spur-leaf</name>
    <dbReference type="NCBI Taxonomy" id="13715"/>
    <lineage>
        <taxon>Eukaryota</taxon>
        <taxon>Viridiplantae</taxon>
        <taxon>Streptophyta</taxon>
        <taxon>Embryophyta</taxon>
        <taxon>Tracheophyta</taxon>
        <taxon>Spermatophyta</taxon>
        <taxon>Magnoliopsida</taxon>
        <taxon>Trochodendrales</taxon>
        <taxon>Trochodendraceae</taxon>
        <taxon>Tetracentron</taxon>
    </lineage>
</organism>
<keyword evidence="7" id="KW-1185">Reference proteome</keyword>
<dbReference type="FunFam" id="3.40.50.150:FF:000103">
    <property type="entry name" value="SABATH methyltransferase 1"/>
    <property type="match status" value="1"/>
</dbReference>
<dbReference type="GO" id="GO:0008270">
    <property type="term" value="F:zinc ion binding"/>
    <property type="evidence" value="ECO:0007669"/>
    <property type="project" value="UniProtKB-KW"/>
</dbReference>
<sequence length="637" mass="71656">MYERKTASNKAFLIRKLVNLKYKEGNSIAEHLNEIQSIVNQLTSMEMVLDDELQALLLLSSLPDSWETLVVSLNNSAPDGVVTMSQVTGSLLNEETRRKSLGSSHSNALITENRGRSKSRKPFNHEKSRGRSKSRKEITCYNCGKLGHYRNECRKLKREQKKEKGEKQGDKDTTTAVTEDQTIEDFDKVEKPQPYVDDLIDLDPVPSPMVHDDREDVQDHDDTVGDDAPTEIADHVDFPEQGEHPLPEPPTDPQIRKSSRQHKPSQKYSPLEYVLLTDEVETSDNILPESYPMVGGDGPYSYAKNSDFQRAAINDAKTMIDEGIAENLDIDHLSSALNTFRIADLGCSVGPNTFIAVQNIITAVEHKYQSEGLKSSIPEFQVFFNDHSSNDFNTLFTSLPLNRRYFAAGVPGSFHSRLFPEASLHFVFSAYSLQWLSKVPKEVEDKNCLVWNKGKIHCTTARNEVVEAYSAQFAKDIETFLYARAQELVSGGLIALIIPGIPNQTPHSESNLGVVFDLLGSSLMDMAKMGLFSETKVDSFKLPMYSPSPQELEGLVERNGCFSIKKFDVVAPSMKFNAQKCLMCFRAIMEGIISEHFGTKIIDELFDRCSAKLEEFSFSVDSDYPKENQLFVILKRK</sequence>
<evidence type="ECO:0000313" key="6">
    <source>
        <dbReference type="EMBL" id="KAF8398926.1"/>
    </source>
</evidence>
<keyword evidence="3" id="KW-0862">Zinc</keyword>
<reference evidence="6 7" key="1">
    <citation type="submission" date="2020-04" db="EMBL/GenBank/DDBJ databases">
        <title>Plant Genome Project.</title>
        <authorList>
            <person name="Zhang R.-G."/>
        </authorList>
    </citation>
    <scope>NUCLEOTIDE SEQUENCE [LARGE SCALE GENOMIC DNA]</scope>
    <source>
        <strain evidence="6">YNK0</strain>
        <tissue evidence="6">Leaf</tissue>
    </source>
</reference>
<evidence type="ECO:0000313" key="7">
    <source>
        <dbReference type="Proteomes" id="UP000655225"/>
    </source>
</evidence>
<evidence type="ECO:0000256" key="2">
    <source>
        <dbReference type="ARBA" id="ARBA00022842"/>
    </source>
</evidence>
<dbReference type="InterPro" id="IPR042086">
    <property type="entry name" value="MeTrfase_capping"/>
</dbReference>
<dbReference type="Proteomes" id="UP000655225">
    <property type="component" value="Unassembled WGS sequence"/>
</dbReference>
<proteinExistence type="predicted"/>
<dbReference type="AlphaFoldDB" id="A0A835DD86"/>